<dbReference type="EMBL" id="JBHILM010000043">
    <property type="protein sequence ID" value="MFB5684553.1"/>
    <property type="molecule type" value="Genomic_DNA"/>
</dbReference>
<sequence length="182" mass="19997">MKIIERVSRMMMVQLMILSALLSPFSGADAVPAAASPPSADNAVQAVARHPGQPSSMSDFMTLNGISLDDREEDVLRKKGKPLKVTEDWLLHSTEYHYTDAVVGIRDGYVDYVHVDPEAKQVKINDRWLPLNRGTLAQELGGVQFAAEDGDVYIRGHKAIKVYTNPTSGELLAVELFAESSQ</sequence>
<keyword evidence="3" id="KW-1185">Reference proteome</keyword>
<reference evidence="2 3" key="1">
    <citation type="submission" date="2024-09" db="EMBL/GenBank/DDBJ databases">
        <authorList>
            <person name="Ruan L."/>
        </authorList>
    </citation>
    <scope>NUCLEOTIDE SEQUENCE [LARGE SCALE GENOMIC DNA]</scope>
    <source>
        <strain evidence="2 3">D33</strain>
    </source>
</reference>
<feature type="chain" id="PRO_5046319116" evidence="1">
    <location>
        <begin position="31"/>
        <end position="182"/>
    </location>
</feature>
<comment type="caution">
    <text evidence="2">The sequence shown here is derived from an EMBL/GenBank/DDBJ whole genome shotgun (WGS) entry which is preliminary data.</text>
</comment>
<feature type="signal peptide" evidence="1">
    <location>
        <begin position="1"/>
        <end position="30"/>
    </location>
</feature>
<proteinExistence type="predicted"/>
<dbReference type="RefSeq" id="WP_375528226.1">
    <property type="nucleotide sequence ID" value="NZ_JBHILM010000043.1"/>
</dbReference>
<organism evidence="2 3">
    <name type="scientific">Paenibacillus terreus</name>
    <dbReference type="NCBI Taxonomy" id="1387834"/>
    <lineage>
        <taxon>Bacteria</taxon>
        <taxon>Bacillati</taxon>
        <taxon>Bacillota</taxon>
        <taxon>Bacilli</taxon>
        <taxon>Bacillales</taxon>
        <taxon>Paenibacillaceae</taxon>
        <taxon>Paenibacillus</taxon>
    </lineage>
</organism>
<dbReference type="Proteomes" id="UP001580407">
    <property type="component" value="Unassembled WGS sequence"/>
</dbReference>
<evidence type="ECO:0000313" key="2">
    <source>
        <dbReference type="EMBL" id="MFB5684553.1"/>
    </source>
</evidence>
<protein>
    <submittedName>
        <fullName evidence="2">Uncharacterized protein</fullName>
    </submittedName>
</protein>
<name>A0ABV5BFR4_9BACL</name>
<keyword evidence="1" id="KW-0732">Signal</keyword>
<gene>
    <name evidence="2" type="ORF">ACE3NQ_26965</name>
</gene>
<evidence type="ECO:0000256" key="1">
    <source>
        <dbReference type="SAM" id="SignalP"/>
    </source>
</evidence>
<evidence type="ECO:0000313" key="3">
    <source>
        <dbReference type="Proteomes" id="UP001580407"/>
    </source>
</evidence>
<accession>A0ABV5BFR4</accession>